<keyword evidence="1" id="KW-0808">Transferase</keyword>
<dbReference type="GO" id="GO:0016773">
    <property type="term" value="F:phosphotransferase activity, alcohol group as acceptor"/>
    <property type="evidence" value="ECO:0007669"/>
    <property type="project" value="InterPro"/>
</dbReference>
<dbReference type="STRING" id="1176198.SAMN05444716_110114"/>
<dbReference type="SUPFAM" id="SSF56112">
    <property type="entry name" value="Protein kinase-like (PK-like)"/>
    <property type="match status" value="1"/>
</dbReference>
<gene>
    <name evidence="1" type="ORF">SAMN05444716_110114</name>
</gene>
<proteinExistence type="predicted"/>
<evidence type="ECO:0000313" key="2">
    <source>
        <dbReference type="Proteomes" id="UP000198873"/>
    </source>
</evidence>
<sequence>MTAAPDLAAPRRLALAQPAAAGAWLAELPELVARRARAWELTVERVAAPGGRTSMTVLVRRADGTPAALKLCAPGASAALEAAALARWDGRGAVRALEAAPEDGALLLERLHGETSLRSLPETKAMLEAVSALHRLWVPPGAGHPFPTVAERTAGLAADGADLPEGAGPLIAEALAARAELLAGPPEEVLLHGDFRQGAVLAADTGRAPWLAVGPDPLVGERAYDLARLARDRLHDLIASAGAPAITRRRMTKLAASVEADPERLRGWTLFRAVESGIRAHGEGRRTDAEALLEFATWL</sequence>
<protein>
    <submittedName>
        <fullName evidence="1">Streptomycin 6-kinase</fullName>
    </submittedName>
</protein>
<reference evidence="2" key="1">
    <citation type="submission" date="2016-10" db="EMBL/GenBank/DDBJ databases">
        <authorList>
            <person name="Varghese N."/>
            <person name="Submissions S."/>
        </authorList>
    </citation>
    <scope>NUCLEOTIDE SEQUENCE [LARGE SCALE GENOMIC DNA]</scope>
    <source>
        <strain evidence="2">CGMCC 4.7047</strain>
    </source>
</reference>
<keyword evidence="2" id="KW-1185">Reference proteome</keyword>
<dbReference type="GO" id="GO:0016301">
    <property type="term" value="F:kinase activity"/>
    <property type="evidence" value="ECO:0007669"/>
    <property type="project" value="UniProtKB-KW"/>
</dbReference>
<dbReference type="Pfam" id="PF04655">
    <property type="entry name" value="APH_6_hur"/>
    <property type="match status" value="1"/>
</dbReference>
<accession>A0A1I6VWE7</accession>
<dbReference type="RefSeq" id="WP_093844264.1">
    <property type="nucleotide sequence ID" value="NZ_FPAB01000010.1"/>
</dbReference>
<keyword evidence="1" id="KW-0418">Kinase</keyword>
<name>A0A1I6VWE7_9ACTN</name>
<dbReference type="InterPro" id="IPR011009">
    <property type="entry name" value="Kinase-like_dom_sf"/>
</dbReference>
<dbReference type="Proteomes" id="UP000198873">
    <property type="component" value="Unassembled WGS sequence"/>
</dbReference>
<dbReference type="GO" id="GO:0019748">
    <property type="term" value="P:secondary metabolic process"/>
    <property type="evidence" value="ECO:0007669"/>
    <property type="project" value="InterPro"/>
</dbReference>
<dbReference type="EMBL" id="FPAB01000010">
    <property type="protein sequence ID" value="SFT18022.1"/>
    <property type="molecule type" value="Genomic_DNA"/>
</dbReference>
<evidence type="ECO:0000313" key="1">
    <source>
        <dbReference type="EMBL" id="SFT18022.1"/>
    </source>
</evidence>
<dbReference type="AlphaFoldDB" id="A0A1I6VWE7"/>
<dbReference type="InterPro" id="IPR006748">
    <property type="entry name" value="NH2Glyco/OHUrea_AB-resist_kin"/>
</dbReference>
<organism evidence="1 2">
    <name type="scientific">Streptomyces harbinensis</name>
    <dbReference type="NCBI Taxonomy" id="1176198"/>
    <lineage>
        <taxon>Bacteria</taxon>
        <taxon>Bacillati</taxon>
        <taxon>Actinomycetota</taxon>
        <taxon>Actinomycetes</taxon>
        <taxon>Kitasatosporales</taxon>
        <taxon>Streptomycetaceae</taxon>
        <taxon>Streptomyces</taxon>
    </lineage>
</organism>